<dbReference type="InterPro" id="IPR051212">
    <property type="entry name" value="Type-I_RE_S_subunit"/>
</dbReference>
<evidence type="ECO:0000256" key="2">
    <source>
        <dbReference type="ARBA" id="ARBA00022747"/>
    </source>
</evidence>
<keyword evidence="6" id="KW-1185">Reference proteome</keyword>
<name>A0ABX9FI23_9VIBR</name>
<accession>A0ABX9FI23</accession>
<dbReference type="InterPro" id="IPR044946">
    <property type="entry name" value="Restrct_endonuc_typeI_TRD_sf"/>
</dbReference>
<gene>
    <name evidence="5" type="ORF">DLR69_14980</name>
</gene>
<organism evidence="5 6">
    <name type="scientific">Vibrio paracholerae</name>
    <dbReference type="NCBI Taxonomy" id="650003"/>
    <lineage>
        <taxon>Bacteria</taxon>
        <taxon>Pseudomonadati</taxon>
        <taxon>Pseudomonadota</taxon>
        <taxon>Gammaproteobacteria</taxon>
        <taxon>Vibrionales</taxon>
        <taxon>Vibrionaceae</taxon>
        <taxon>Vibrio</taxon>
    </lineage>
</organism>
<keyword evidence="5" id="KW-0540">Nuclease</keyword>
<comment type="similarity">
    <text evidence="1">Belongs to the type-I restriction system S methylase family.</text>
</comment>
<dbReference type="PANTHER" id="PTHR43140:SF1">
    <property type="entry name" value="TYPE I RESTRICTION ENZYME ECOKI SPECIFICITY SUBUNIT"/>
    <property type="match status" value="1"/>
</dbReference>
<evidence type="ECO:0000259" key="4">
    <source>
        <dbReference type="Pfam" id="PF01420"/>
    </source>
</evidence>
<dbReference type="PANTHER" id="PTHR43140">
    <property type="entry name" value="TYPE-1 RESTRICTION ENZYME ECOKI SPECIFICITY PROTEIN"/>
    <property type="match status" value="1"/>
</dbReference>
<reference evidence="5 6" key="1">
    <citation type="submission" date="2018-06" db="EMBL/GenBank/DDBJ databases">
        <title>Draft genome sequences of nine Vibrio sp. clinical isolates from across the United States representing the closest known relative of Vibrio cholerae.</title>
        <authorList>
            <person name="Islam M.T."/>
            <person name="Liang K."/>
            <person name="Im M.S."/>
            <person name="Winkjer J."/>
            <person name="Busby S."/>
            <person name="Batra D."/>
            <person name="Rowe L."/>
            <person name="Tarr C.L."/>
            <person name="Boucher Y."/>
        </authorList>
    </citation>
    <scope>NUCLEOTIDE SEQUENCE [LARGE SCALE GENOMIC DNA]</scope>
    <source>
        <strain evidence="5 6">2016V-1111</strain>
    </source>
</reference>
<keyword evidence="2" id="KW-0680">Restriction system</keyword>
<evidence type="ECO:0000313" key="5">
    <source>
        <dbReference type="EMBL" id="RBM52488.1"/>
    </source>
</evidence>
<keyword evidence="3" id="KW-0238">DNA-binding</keyword>
<keyword evidence="5" id="KW-0255">Endonuclease</keyword>
<dbReference type="Pfam" id="PF01420">
    <property type="entry name" value="Methylase_S"/>
    <property type="match status" value="1"/>
</dbReference>
<protein>
    <submittedName>
        <fullName evidence="5">Restriction endonuclease subunit S</fullName>
    </submittedName>
</protein>
<comment type="caution">
    <text evidence="5">The sequence shown here is derived from an EMBL/GenBank/DDBJ whole genome shotgun (WGS) entry which is preliminary data.</text>
</comment>
<feature type="domain" description="Type I restriction modification DNA specificity" evidence="4">
    <location>
        <begin position="41"/>
        <end position="165"/>
    </location>
</feature>
<dbReference type="Gene3D" id="3.90.220.20">
    <property type="entry name" value="DNA methylase specificity domains"/>
    <property type="match status" value="2"/>
</dbReference>
<dbReference type="SUPFAM" id="SSF116734">
    <property type="entry name" value="DNA methylase specificity domain"/>
    <property type="match status" value="2"/>
</dbReference>
<evidence type="ECO:0000256" key="3">
    <source>
        <dbReference type="ARBA" id="ARBA00023125"/>
    </source>
</evidence>
<evidence type="ECO:0000256" key="1">
    <source>
        <dbReference type="ARBA" id="ARBA00010923"/>
    </source>
</evidence>
<dbReference type="GO" id="GO:0004519">
    <property type="term" value="F:endonuclease activity"/>
    <property type="evidence" value="ECO:0007669"/>
    <property type="project" value="UniProtKB-KW"/>
</dbReference>
<dbReference type="InterPro" id="IPR000055">
    <property type="entry name" value="Restrct_endonuc_typeI_TRD"/>
</dbReference>
<evidence type="ECO:0000313" key="6">
    <source>
        <dbReference type="Proteomes" id="UP000252488"/>
    </source>
</evidence>
<dbReference type="EMBL" id="QKKR01000031">
    <property type="protein sequence ID" value="RBM52488.1"/>
    <property type="molecule type" value="Genomic_DNA"/>
</dbReference>
<proteinExistence type="inferred from homology"/>
<dbReference type="Proteomes" id="UP000252488">
    <property type="component" value="Unassembled WGS sequence"/>
</dbReference>
<sequence length="375" mass="42201">MGSIAERIDRPEPPIAGQSYRQIGVRLWGEGAYERETIDGGDTKYKFLNKVESGDIIVNKIWARNGSVSLVTPELAGCYCSGEFPLFLPNKEKINPKWFFWITKTRWFWNLCDEKSRGTSGKNRIKPEKFLDINIPLPPLSVQDEIVSKIENLSLKSGLINELRESLLIDAQAMLSSAFHKLIEDAVYKPMSKVAPLERRKVEIDVNAEYPELGVRCFGNGTFHKPILDGMDVGTKKLYQMVPGDLVFSNVFAWEGAIAVVKKEDEDRVGSHRFITCLPKSGVVTADFLCFYFLTTEGLEKIQAASPGGAGRNRTLGLKKLENIEVPVPDYDKQLWFNQLQSYVEKIKQAQSENATELEALMPSILDKAFKGELV</sequence>
<keyword evidence="5" id="KW-0378">Hydrolase</keyword>